<organism evidence="2 3">
    <name type="scientific">Auxenochlorella protothecoides</name>
    <name type="common">Green microalga</name>
    <name type="synonym">Chlorella protothecoides</name>
    <dbReference type="NCBI Taxonomy" id="3075"/>
    <lineage>
        <taxon>Eukaryota</taxon>
        <taxon>Viridiplantae</taxon>
        <taxon>Chlorophyta</taxon>
        <taxon>core chlorophytes</taxon>
        <taxon>Trebouxiophyceae</taxon>
        <taxon>Chlorellales</taxon>
        <taxon>Chlorellaceae</taxon>
        <taxon>Auxenochlorella</taxon>
    </lineage>
</organism>
<sequence length="69" mass="7481">MSSTLNYALVREPRLLDIVDDEWAAETLPDDDIELPAGLKDLSDSSELGEAGVPPEPQGWDELALSSLN</sequence>
<dbReference type="OrthoDB" id="25675at2759"/>
<dbReference type="Proteomes" id="UP000028924">
    <property type="component" value="Unassembled WGS sequence"/>
</dbReference>
<gene>
    <name evidence="2" type="ORF">F751_0841</name>
</gene>
<evidence type="ECO:0008006" key="4">
    <source>
        <dbReference type="Google" id="ProtNLM"/>
    </source>
</evidence>
<keyword evidence="3" id="KW-1185">Reference proteome</keyword>
<accession>A0A087SBI8</accession>
<reference evidence="2 3" key="1">
    <citation type="journal article" date="2014" name="BMC Genomics">
        <title>Oil accumulation mechanisms of the oleaginous microalga Chlorella protothecoides revealed through its genome, transcriptomes, and proteomes.</title>
        <authorList>
            <person name="Gao C."/>
            <person name="Wang Y."/>
            <person name="Shen Y."/>
            <person name="Yan D."/>
            <person name="He X."/>
            <person name="Dai J."/>
            <person name="Wu Q."/>
        </authorList>
    </citation>
    <scope>NUCLEOTIDE SEQUENCE [LARGE SCALE GENOMIC DNA]</scope>
    <source>
        <strain evidence="2 3">0710</strain>
    </source>
</reference>
<protein>
    <recommendedName>
        <fullName evidence="4">Anaphase-promoting complex subunit 13</fullName>
    </recommendedName>
</protein>
<proteinExistence type="predicted"/>
<evidence type="ECO:0000313" key="3">
    <source>
        <dbReference type="Proteomes" id="UP000028924"/>
    </source>
</evidence>
<dbReference type="AlphaFoldDB" id="A0A087SBI8"/>
<dbReference type="KEGG" id="apro:F751_0841"/>
<dbReference type="RefSeq" id="XP_011395962.1">
    <property type="nucleotide sequence ID" value="XM_011397660.1"/>
</dbReference>
<name>A0A087SBI8_AUXPR</name>
<feature type="region of interest" description="Disordered" evidence="1">
    <location>
        <begin position="35"/>
        <end position="69"/>
    </location>
</feature>
<dbReference type="GeneID" id="23612232"/>
<evidence type="ECO:0000313" key="2">
    <source>
        <dbReference type="EMBL" id="KFM23092.1"/>
    </source>
</evidence>
<dbReference type="EMBL" id="KL662087">
    <property type="protein sequence ID" value="KFM23092.1"/>
    <property type="molecule type" value="Genomic_DNA"/>
</dbReference>
<evidence type="ECO:0000256" key="1">
    <source>
        <dbReference type="SAM" id="MobiDB-lite"/>
    </source>
</evidence>